<dbReference type="EMBL" id="BLAN01000100">
    <property type="protein sequence ID" value="GET08889.1"/>
    <property type="molecule type" value="Genomic_DNA"/>
</dbReference>
<dbReference type="Proteomes" id="UP000494178">
    <property type="component" value="Unassembled WGS sequence"/>
</dbReference>
<name>A0A6F9XUF4_9LACO</name>
<dbReference type="SUPFAM" id="SSF52317">
    <property type="entry name" value="Class I glutamine amidotransferase-like"/>
    <property type="match status" value="1"/>
</dbReference>
<dbReference type="InterPro" id="IPR029062">
    <property type="entry name" value="Class_I_gatase-like"/>
</dbReference>
<organism evidence="1">
    <name type="scientific">Ligilactobacillus agilis</name>
    <dbReference type="NCBI Taxonomy" id="1601"/>
    <lineage>
        <taxon>Bacteria</taxon>
        <taxon>Bacillati</taxon>
        <taxon>Bacillota</taxon>
        <taxon>Bacilli</taxon>
        <taxon>Lactobacillales</taxon>
        <taxon>Lactobacillaceae</taxon>
        <taxon>Ligilactobacillus</taxon>
    </lineage>
</organism>
<dbReference type="Gene3D" id="3.40.50.880">
    <property type="match status" value="1"/>
</dbReference>
<comment type="caution">
    <text evidence="1">The sequence shown here is derived from an EMBL/GenBank/DDBJ whole genome shotgun (WGS) entry which is preliminary data.</text>
</comment>
<proteinExistence type="predicted"/>
<protein>
    <submittedName>
        <fullName evidence="1">Uncharacterized protein</fullName>
    </submittedName>
</protein>
<dbReference type="AlphaFoldDB" id="A0A6F9XUF4"/>
<sequence length="59" mass="6260">MSVCHGLAGLIFQRDAKGQPLIAGKKVTGFTSAEEVLSGKLFKVPFMTRKGSQKSGSSF</sequence>
<reference evidence="1" key="1">
    <citation type="submission" date="2019-10" db="EMBL/GenBank/DDBJ databases">
        <title>Lactobacillus agilis SY111 Whole Genome Sequencing Project.</title>
        <authorList>
            <person name="Suzuki S."/>
            <person name="Endo A."/>
            <person name="Maeno S."/>
            <person name="Shiwa Y."/>
            <person name="Matsutani M."/>
            <person name="Kajikawa A."/>
        </authorList>
    </citation>
    <scope>NUCLEOTIDE SEQUENCE</scope>
    <source>
        <strain evidence="1">SY111</strain>
    </source>
</reference>
<accession>A0A6F9XUF4</accession>
<evidence type="ECO:0000313" key="1">
    <source>
        <dbReference type="EMBL" id="GET08889.1"/>
    </source>
</evidence>
<gene>
    <name evidence="1" type="ORF">SY111_15130</name>
</gene>